<keyword evidence="4" id="KW-1185">Reference proteome</keyword>
<dbReference type="Proteomes" id="UP000636479">
    <property type="component" value="Unassembled WGS sequence"/>
</dbReference>
<keyword evidence="1" id="KW-0175">Coiled coil</keyword>
<dbReference type="GeneID" id="59345854"/>
<evidence type="ECO:0000313" key="4">
    <source>
        <dbReference type="Proteomes" id="UP000636479"/>
    </source>
</evidence>
<organism evidence="3 4">
    <name type="scientific">Mycena indigotica</name>
    <dbReference type="NCBI Taxonomy" id="2126181"/>
    <lineage>
        <taxon>Eukaryota</taxon>
        <taxon>Fungi</taxon>
        <taxon>Dikarya</taxon>
        <taxon>Basidiomycota</taxon>
        <taxon>Agaricomycotina</taxon>
        <taxon>Agaricomycetes</taxon>
        <taxon>Agaricomycetidae</taxon>
        <taxon>Agaricales</taxon>
        <taxon>Marasmiineae</taxon>
        <taxon>Mycenaceae</taxon>
        <taxon>Mycena</taxon>
    </lineage>
</organism>
<dbReference type="RefSeq" id="XP_037218982.1">
    <property type="nucleotide sequence ID" value="XM_037363338.1"/>
</dbReference>
<proteinExistence type="predicted"/>
<name>A0A8H6SLF5_9AGAR</name>
<dbReference type="OrthoDB" id="3066809at2759"/>
<feature type="coiled-coil region" evidence="1">
    <location>
        <begin position="137"/>
        <end position="188"/>
    </location>
</feature>
<feature type="compositionally biased region" description="Pro residues" evidence="2">
    <location>
        <begin position="90"/>
        <end position="102"/>
    </location>
</feature>
<evidence type="ECO:0000313" key="3">
    <source>
        <dbReference type="EMBL" id="KAF7300982.1"/>
    </source>
</evidence>
<evidence type="ECO:0000256" key="1">
    <source>
        <dbReference type="SAM" id="Coils"/>
    </source>
</evidence>
<accession>A0A8H6SLF5</accession>
<feature type="region of interest" description="Disordered" evidence="2">
    <location>
        <begin position="86"/>
        <end position="105"/>
    </location>
</feature>
<sequence>MAGNMIHLPINVQFPVPPKTPLTPHQRHVPRVPLAPNNQPQRRHQLPVLLPKAENDTMTPVSALAQANARLVHARLRQNHDRLQVQLHAPTPPPPPSAPQPSPSSITNFLSNVVRASASRLNREIHQLNAFCNRLLMEEKAKLVQETAEERRKLTRERDEARAETEKLRILLDRRKRSRAQFEILEEEDSDADELELRYPDSPPPRLLSPFILAAGRNRSGSPDGTHFDLTITGDALPRPAKRRRVSPEPAIPVSEFPESFLRDTHPPYNPHASDGECDMDLETDVESDGELTACSSFSVSKPTSTVVSPPVARPSIQQPIPIAQPRNCRRSSHLGIEHVDIMYWPTEGKLVCRACVLTPSSSPSPAATRSSPAVHAFPVDAPWDILRSHCEKMHPEASADVAGLDRDCLRELRRRLRLPPAPPTRC</sequence>
<dbReference type="AlphaFoldDB" id="A0A8H6SLF5"/>
<reference evidence="3" key="1">
    <citation type="submission" date="2020-05" db="EMBL/GenBank/DDBJ databases">
        <title>Mycena genomes resolve the evolution of fungal bioluminescence.</title>
        <authorList>
            <person name="Tsai I.J."/>
        </authorList>
    </citation>
    <scope>NUCLEOTIDE SEQUENCE</scope>
    <source>
        <strain evidence="3">171206Taipei</strain>
    </source>
</reference>
<evidence type="ECO:0000256" key="2">
    <source>
        <dbReference type="SAM" id="MobiDB-lite"/>
    </source>
</evidence>
<protein>
    <submittedName>
        <fullName evidence="3">Uncharacterized protein</fullName>
    </submittedName>
</protein>
<dbReference type="EMBL" id="JACAZF010000006">
    <property type="protein sequence ID" value="KAF7300982.1"/>
    <property type="molecule type" value="Genomic_DNA"/>
</dbReference>
<gene>
    <name evidence="3" type="ORF">MIND_00661300</name>
</gene>
<comment type="caution">
    <text evidence="3">The sequence shown here is derived from an EMBL/GenBank/DDBJ whole genome shotgun (WGS) entry which is preliminary data.</text>
</comment>
<feature type="region of interest" description="Disordered" evidence="2">
    <location>
        <begin position="17"/>
        <end position="42"/>
    </location>
</feature>